<evidence type="ECO:0000313" key="2">
    <source>
        <dbReference type="EnsemblPlants" id="Zm00001eb422720_P001"/>
    </source>
</evidence>
<reference evidence="2" key="3">
    <citation type="submission" date="2021-05" db="UniProtKB">
        <authorList>
            <consortium name="EnsemblPlants"/>
        </authorList>
    </citation>
    <scope>IDENTIFICATION</scope>
    <source>
        <strain evidence="2">cv. B73</strain>
    </source>
</reference>
<accession>A0A804UMH3</accession>
<feature type="compositionally biased region" description="Basic and acidic residues" evidence="1">
    <location>
        <begin position="150"/>
        <end position="159"/>
    </location>
</feature>
<feature type="compositionally biased region" description="Polar residues" evidence="1">
    <location>
        <begin position="18"/>
        <end position="27"/>
    </location>
</feature>
<dbReference type="EnsemblPlants" id="Zm00001eb422720_T001">
    <property type="protein sequence ID" value="Zm00001eb422720_P001"/>
    <property type="gene ID" value="Zm00001eb422720"/>
</dbReference>
<feature type="compositionally biased region" description="Basic and acidic residues" evidence="1">
    <location>
        <begin position="63"/>
        <end position="88"/>
    </location>
</feature>
<dbReference type="InParanoid" id="A0A804UMH3"/>
<proteinExistence type="predicted"/>
<reference evidence="2" key="2">
    <citation type="submission" date="2019-07" db="EMBL/GenBank/DDBJ databases">
        <authorList>
            <person name="Seetharam A."/>
            <person name="Woodhouse M."/>
            <person name="Cannon E."/>
        </authorList>
    </citation>
    <scope>NUCLEOTIDE SEQUENCE [LARGE SCALE GENOMIC DNA]</scope>
    <source>
        <strain evidence="2">cv. B73</strain>
    </source>
</reference>
<feature type="compositionally biased region" description="Basic residues" evidence="1">
    <location>
        <begin position="201"/>
        <end position="210"/>
    </location>
</feature>
<keyword evidence="3" id="KW-1185">Reference proteome</keyword>
<feature type="region of interest" description="Disordered" evidence="1">
    <location>
        <begin position="1"/>
        <end position="30"/>
    </location>
</feature>
<evidence type="ECO:0000256" key="1">
    <source>
        <dbReference type="SAM" id="MobiDB-lite"/>
    </source>
</evidence>
<feature type="region of interest" description="Disordered" evidence="1">
    <location>
        <begin position="58"/>
        <end position="220"/>
    </location>
</feature>
<dbReference type="Proteomes" id="UP000007305">
    <property type="component" value="Chromosome 10"/>
</dbReference>
<reference evidence="3" key="1">
    <citation type="journal article" date="2009" name="Science">
        <title>The B73 maize genome: complexity, diversity, and dynamics.</title>
        <authorList>
            <person name="Schnable P.S."/>
            <person name="Ware D."/>
            <person name="Fulton R.S."/>
            <person name="Stein J.C."/>
            <person name="Wei F."/>
            <person name="Pasternak S."/>
            <person name="Liang C."/>
            <person name="Zhang J."/>
            <person name="Fulton L."/>
            <person name="Graves T.A."/>
            <person name="Minx P."/>
            <person name="Reily A.D."/>
            <person name="Courtney L."/>
            <person name="Kruchowski S.S."/>
            <person name="Tomlinson C."/>
            <person name="Strong C."/>
            <person name="Delehaunty K."/>
            <person name="Fronick C."/>
            <person name="Courtney B."/>
            <person name="Rock S.M."/>
            <person name="Belter E."/>
            <person name="Du F."/>
            <person name="Kim K."/>
            <person name="Abbott R.M."/>
            <person name="Cotton M."/>
            <person name="Levy A."/>
            <person name="Marchetto P."/>
            <person name="Ochoa K."/>
            <person name="Jackson S.M."/>
            <person name="Gillam B."/>
            <person name="Chen W."/>
            <person name="Yan L."/>
            <person name="Higginbotham J."/>
            <person name="Cardenas M."/>
            <person name="Waligorski J."/>
            <person name="Applebaum E."/>
            <person name="Phelps L."/>
            <person name="Falcone J."/>
            <person name="Kanchi K."/>
            <person name="Thane T."/>
            <person name="Scimone A."/>
            <person name="Thane N."/>
            <person name="Henke J."/>
            <person name="Wang T."/>
            <person name="Ruppert J."/>
            <person name="Shah N."/>
            <person name="Rotter K."/>
            <person name="Hodges J."/>
            <person name="Ingenthron E."/>
            <person name="Cordes M."/>
            <person name="Kohlberg S."/>
            <person name="Sgro J."/>
            <person name="Delgado B."/>
            <person name="Mead K."/>
            <person name="Chinwalla A."/>
            <person name="Leonard S."/>
            <person name="Crouse K."/>
            <person name="Collura K."/>
            <person name="Kudrna D."/>
            <person name="Currie J."/>
            <person name="He R."/>
            <person name="Angelova A."/>
            <person name="Rajasekar S."/>
            <person name="Mueller T."/>
            <person name="Lomeli R."/>
            <person name="Scara G."/>
            <person name="Ko A."/>
            <person name="Delaney K."/>
            <person name="Wissotski M."/>
            <person name="Lopez G."/>
            <person name="Campos D."/>
            <person name="Braidotti M."/>
            <person name="Ashley E."/>
            <person name="Golser W."/>
            <person name="Kim H."/>
            <person name="Lee S."/>
            <person name="Lin J."/>
            <person name="Dujmic Z."/>
            <person name="Kim W."/>
            <person name="Talag J."/>
            <person name="Zuccolo A."/>
            <person name="Fan C."/>
            <person name="Sebastian A."/>
            <person name="Kramer M."/>
            <person name="Spiegel L."/>
            <person name="Nascimento L."/>
            <person name="Zutavern T."/>
            <person name="Miller B."/>
            <person name="Ambroise C."/>
            <person name="Muller S."/>
            <person name="Spooner W."/>
            <person name="Narechania A."/>
            <person name="Ren L."/>
            <person name="Wei S."/>
            <person name="Kumari S."/>
            <person name="Faga B."/>
            <person name="Levy M.J."/>
            <person name="McMahan L."/>
            <person name="Van Buren P."/>
            <person name="Vaughn M.W."/>
            <person name="Ying K."/>
            <person name="Yeh C.-T."/>
            <person name="Emrich S.J."/>
            <person name="Jia Y."/>
            <person name="Kalyanaraman A."/>
            <person name="Hsia A.-P."/>
            <person name="Barbazuk W.B."/>
            <person name="Baucom R.S."/>
            <person name="Brutnell T.P."/>
            <person name="Carpita N.C."/>
            <person name="Chaparro C."/>
            <person name="Chia J.-M."/>
            <person name="Deragon J.-M."/>
            <person name="Estill J.C."/>
            <person name="Fu Y."/>
            <person name="Jeddeloh J.A."/>
            <person name="Han Y."/>
            <person name="Lee H."/>
            <person name="Li P."/>
            <person name="Lisch D.R."/>
            <person name="Liu S."/>
            <person name="Liu Z."/>
            <person name="Nagel D.H."/>
            <person name="McCann M.C."/>
            <person name="SanMiguel P."/>
            <person name="Myers A.M."/>
            <person name="Nettleton D."/>
            <person name="Nguyen J."/>
            <person name="Penning B.W."/>
            <person name="Ponnala L."/>
            <person name="Schneider K.L."/>
            <person name="Schwartz D.C."/>
            <person name="Sharma A."/>
            <person name="Soderlund C."/>
            <person name="Springer N.M."/>
            <person name="Sun Q."/>
            <person name="Wang H."/>
            <person name="Waterman M."/>
            <person name="Westerman R."/>
            <person name="Wolfgruber T.K."/>
            <person name="Yang L."/>
            <person name="Yu Y."/>
            <person name="Zhang L."/>
            <person name="Zhou S."/>
            <person name="Zhu Q."/>
            <person name="Bennetzen J.L."/>
            <person name="Dawe R.K."/>
            <person name="Jiang J."/>
            <person name="Jiang N."/>
            <person name="Presting G.G."/>
            <person name="Wessler S.R."/>
            <person name="Aluru S."/>
            <person name="Martienssen R.A."/>
            <person name="Clifton S.W."/>
            <person name="McCombie W.R."/>
            <person name="Wing R.A."/>
            <person name="Wilson R.K."/>
        </authorList>
    </citation>
    <scope>NUCLEOTIDE SEQUENCE [LARGE SCALE GENOMIC DNA]</scope>
    <source>
        <strain evidence="3">cv. B73</strain>
    </source>
</reference>
<name>A0A804UMH3_MAIZE</name>
<feature type="compositionally biased region" description="Low complexity" evidence="1">
    <location>
        <begin position="111"/>
        <end position="126"/>
    </location>
</feature>
<protein>
    <submittedName>
        <fullName evidence="2">Uncharacterized protein</fullName>
    </submittedName>
</protein>
<feature type="compositionally biased region" description="Basic residues" evidence="1">
    <location>
        <begin position="167"/>
        <end position="182"/>
    </location>
</feature>
<evidence type="ECO:0000313" key="3">
    <source>
        <dbReference type="Proteomes" id="UP000007305"/>
    </source>
</evidence>
<organism evidence="2 3">
    <name type="scientific">Zea mays</name>
    <name type="common">Maize</name>
    <dbReference type="NCBI Taxonomy" id="4577"/>
    <lineage>
        <taxon>Eukaryota</taxon>
        <taxon>Viridiplantae</taxon>
        <taxon>Streptophyta</taxon>
        <taxon>Embryophyta</taxon>
        <taxon>Tracheophyta</taxon>
        <taxon>Spermatophyta</taxon>
        <taxon>Magnoliopsida</taxon>
        <taxon>Liliopsida</taxon>
        <taxon>Poales</taxon>
        <taxon>Poaceae</taxon>
        <taxon>PACMAD clade</taxon>
        <taxon>Panicoideae</taxon>
        <taxon>Andropogonodae</taxon>
        <taxon>Andropogoneae</taxon>
        <taxon>Tripsacinae</taxon>
        <taxon>Zea</taxon>
    </lineage>
</organism>
<feature type="compositionally biased region" description="Acidic residues" evidence="1">
    <location>
        <begin position="90"/>
        <end position="110"/>
    </location>
</feature>
<sequence>ENIQRVRGRETVSAAPKSRSQTAQNGVSRLRPWLDVRRCSDLAVVVVVDVPDGAFEPLARVEQPPEHDEAEADAERDGRVVEGVHLDGVDGGEQEDGAGVADPEEGDEADGPAGAAEVEGARPEVVLPHHHAREDGHRVAAHPADGGDGGDGREHHVDAQDGQAQQRAHRRAQPHRVRRHLVPRVDTAPHRRQRDALVPRQRVHHPRRARRDGQPAEEEG</sequence>
<dbReference type="AlphaFoldDB" id="A0A804UMH3"/>
<dbReference type="Gramene" id="Zm00001eb422720_T001">
    <property type="protein sequence ID" value="Zm00001eb422720_P001"/>
    <property type="gene ID" value="Zm00001eb422720"/>
</dbReference>